<sequence>MNRFREQSLPTNDQFYNILSNSKCTNEDYEHAQTVSETFKSISPSTSITGLLLKLFKSSN</sequence>
<proteinExistence type="predicted"/>
<evidence type="ECO:0000313" key="1">
    <source>
        <dbReference type="EMBL" id="KNC23280.1"/>
    </source>
</evidence>
<comment type="caution">
    <text evidence="1">The sequence shown here is derived from an EMBL/GenBank/DDBJ whole genome shotgun (WGS) entry which is preliminary data.</text>
</comment>
<reference evidence="1 2" key="1">
    <citation type="journal article" date="2015" name="Nat. Commun.">
        <title>Lucilia cuprina genome unlocks parasitic fly biology to underpin future interventions.</title>
        <authorList>
            <person name="Anstead C.A."/>
            <person name="Korhonen P.K."/>
            <person name="Young N.D."/>
            <person name="Hall R.S."/>
            <person name="Jex A.R."/>
            <person name="Murali S.C."/>
            <person name="Hughes D.S."/>
            <person name="Lee S.F."/>
            <person name="Perry T."/>
            <person name="Stroehlein A.J."/>
            <person name="Ansell B.R."/>
            <person name="Breugelmans B."/>
            <person name="Hofmann A."/>
            <person name="Qu J."/>
            <person name="Dugan S."/>
            <person name="Lee S.L."/>
            <person name="Chao H."/>
            <person name="Dinh H."/>
            <person name="Han Y."/>
            <person name="Doddapaneni H.V."/>
            <person name="Worley K.C."/>
            <person name="Muzny D.M."/>
            <person name="Ioannidis P."/>
            <person name="Waterhouse R.M."/>
            <person name="Zdobnov E.M."/>
            <person name="James P.J."/>
            <person name="Bagnall N.H."/>
            <person name="Kotze A.C."/>
            <person name="Gibbs R.A."/>
            <person name="Richards S."/>
            <person name="Batterham P."/>
            <person name="Gasser R.B."/>
        </authorList>
    </citation>
    <scope>NUCLEOTIDE SEQUENCE [LARGE SCALE GENOMIC DNA]</scope>
    <source>
        <strain evidence="1 2">LS</strain>
        <tissue evidence="1">Full body</tissue>
    </source>
</reference>
<organism evidence="1 2">
    <name type="scientific">Lucilia cuprina</name>
    <name type="common">Green bottle fly</name>
    <name type="synonym">Australian sheep blowfly</name>
    <dbReference type="NCBI Taxonomy" id="7375"/>
    <lineage>
        <taxon>Eukaryota</taxon>
        <taxon>Metazoa</taxon>
        <taxon>Ecdysozoa</taxon>
        <taxon>Arthropoda</taxon>
        <taxon>Hexapoda</taxon>
        <taxon>Insecta</taxon>
        <taxon>Pterygota</taxon>
        <taxon>Neoptera</taxon>
        <taxon>Endopterygota</taxon>
        <taxon>Diptera</taxon>
        <taxon>Brachycera</taxon>
        <taxon>Muscomorpha</taxon>
        <taxon>Oestroidea</taxon>
        <taxon>Calliphoridae</taxon>
        <taxon>Luciliinae</taxon>
        <taxon>Lucilia</taxon>
    </lineage>
</organism>
<name>A0A0L0BT69_LUCCU</name>
<dbReference type="AlphaFoldDB" id="A0A0L0BT69"/>
<accession>A0A0L0BT69</accession>
<keyword evidence="2" id="KW-1185">Reference proteome</keyword>
<protein>
    <submittedName>
        <fullName evidence="1">Uncharacterized protein</fullName>
    </submittedName>
</protein>
<dbReference type="Proteomes" id="UP000037069">
    <property type="component" value="Unassembled WGS sequence"/>
</dbReference>
<evidence type="ECO:0000313" key="2">
    <source>
        <dbReference type="Proteomes" id="UP000037069"/>
    </source>
</evidence>
<gene>
    <name evidence="1" type="ORF">FF38_01123</name>
</gene>
<dbReference type="EMBL" id="JRES01001372">
    <property type="protein sequence ID" value="KNC23280.1"/>
    <property type="molecule type" value="Genomic_DNA"/>
</dbReference>